<name>A0ABT5ZTD0_9ACTN</name>
<reference evidence="2 3" key="1">
    <citation type="submission" date="2023-03" db="EMBL/GenBank/DDBJ databases">
        <title>Draft genome sequence of Streptomyces sp. RB6PN23 isolated from peat swamp forest in Thailand.</title>
        <authorList>
            <person name="Klaysubun C."/>
            <person name="Duangmal K."/>
        </authorList>
    </citation>
    <scope>NUCLEOTIDE SEQUENCE [LARGE SCALE GENOMIC DNA]</scope>
    <source>
        <strain evidence="2 3">RB6PN23</strain>
    </source>
</reference>
<keyword evidence="2" id="KW-0378">Hydrolase</keyword>
<dbReference type="GO" id="GO:0004519">
    <property type="term" value="F:endonuclease activity"/>
    <property type="evidence" value="ECO:0007669"/>
    <property type="project" value="UniProtKB-KW"/>
</dbReference>
<proteinExistence type="predicted"/>
<feature type="domain" description="HNH nuclease" evidence="1">
    <location>
        <begin position="167"/>
        <end position="188"/>
    </location>
</feature>
<keyword evidence="3" id="KW-1185">Reference proteome</keyword>
<organism evidence="2 3">
    <name type="scientific">Streptomyces silvisoli</name>
    <dbReference type="NCBI Taxonomy" id="3034235"/>
    <lineage>
        <taxon>Bacteria</taxon>
        <taxon>Bacillati</taxon>
        <taxon>Actinomycetota</taxon>
        <taxon>Actinomycetes</taxon>
        <taxon>Kitasatosporales</taxon>
        <taxon>Streptomycetaceae</taxon>
        <taxon>Streptomyces</taxon>
    </lineage>
</organism>
<gene>
    <name evidence="2" type="ORF">P3G67_27550</name>
</gene>
<accession>A0ABT5ZTD0</accession>
<dbReference type="InterPro" id="IPR003615">
    <property type="entry name" value="HNH_nuc"/>
</dbReference>
<evidence type="ECO:0000259" key="1">
    <source>
        <dbReference type="Pfam" id="PF13392"/>
    </source>
</evidence>
<keyword evidence="2" id="KW-0255">Endonuclease</keyword>
<comment type="caution">
    <text evidence="2">The sequence shown here is derived from an EMBL/GenBank/DDBJ whole genome shotgun (WGS) entry which is preliminary data.</text>
</comment>
<dbReference type="EMBL" id="JARJBC010000021">
    <property type="protein sequence ID" value="MDF3292911.1"/>
    <property type="molecule type" value="Genomic_DNA"/>
</dbReference>
<dbReference type="Pfam" id="PF13392">
    <property type="entry name" value="HNH_3"/>
    <property type="match status" value="1"/>
</dbReference>
<keyword evidence="2" id="KW-0540">Nuclease</keyword>
<dbReference type="CDD" id="cd00085">
    <property type="entry name" value="HNHc"/>
    <property type="match status" value="1"/>
</dbReference>
<protein>
    <submittedName>
        <fullName evidence="2">HNH endonuclease signature motif containing protein</fullName>
    </submittedName>
</protein>
<sequence>MPARYTRELLAEAVAASESLSEAIRRLGGNPTDGTRSYARKLITRWGIDSSHLEREGVRHTERRLREAVNQSSSVVEVVRRLGINPVGGNQAHISRRIAALGIDTSNFSTASRGCARRQQRNWLILRTPSDGRVPGERLRKAMLSSGVAEECAMCGTGPQWQGEPLRLEVDHRNGDWWDNRLENLRILCPNCHAVTDTYRGRRRKAAT</sequence>
<dbReference type="Proteomes" id="UP001216579">
    <property type="component" value="Unassembled WGS sequence"/>
</dbReference>
<dbReference type="RefSeq" id="WP_276095909.1">
    <property type="nucleotide sequence ID" value="NZ_JARJBC010000021.1"/>
</dbReference>
<evidence type="ECO:0000313" key="2">
    <source>
        <dbReference type="EMBL" id="MDF3292911.1"/>
    </source>
</evidence>
<evidence type="ECO:0000313" key="3">
    <source>
        <dbReference type="Proteomes" id="UP001216579"/>
    </source>
</evidence>